<dbReference type="PANTHER" id="PTHR21737">
    <property type="entry name" value="POLYGLUTAMINE BINDING PROTEIN 1/MARVEL MEMBRANE-ASSOCIATING DOMAIN CONTAINING 3"/>
    <property type="match status" value="1"/>
</dbReference>
<dbReference type="PhylomeDB" id="T1IYC6"/>
<protein>
    <recommendedName>
        <fullName evidence="1">Splicing factor cactin central domain-containing protein</fullName>
    </recommendedName>
</protein>
<dbReference type="InterPro" id="IPR018816">
    <property type="entry name" value="Cactin_central"/>
</dbReference>
<reference evidence="2" key="2">
    <citation type="submission" date="2015-02" db="UniProtKB">
        <authorList>
            <consortium name="EnsemblMetazoa"/>
        </authorList>
    </citation>
    <scope>IDENTIFICATION</scope>
</reference>
<evidence type="ECO:0000313" key="3">
    <source>
        <dbReference type="Proteomes" id="UP000014500"/>
    </source>
</evidence>
<dbReference type="PANTHER" id="PTHR21737:SF4">
    <property type="entry name" value="SPLICING FACTOR CACTIN"/>
    <property type="match status" value="1"/>
</dbReference>
<dbReference type="eggNOG" id="KOG2370">
    <property type="taxonomic scope" value="Eukaryota"/>
</dbReference>
<name>T1IYC6_STRMM</name>
<reference evidence="3" key="1">
    <citation type="submission" date="2011-05" db="EMBL/GenBank/DDBJ databases">
        <authorList>
            <person name="Richards S.R."/>
            <person name="Qu J."/>
            <person name="Jiang H."/>
            <person name="Jhangiani S.N."/>
            <person name="Agravi P."/>
            <person name="Goodspeed R."/>
            <person name="Gross S."/>
            <person name="Mandapat C."/>
            <person name="Jackson L."/>
            <person name="Mathew T."/>
            <person name="Pu L."/>
            <person name="Thornton R."/>
            <person name="Saada N."/>
            <person name="Wilczek-Boney K.B."/>
            <person name="Lee S."/>
            <person name="Kovar C."/>
            <person name="Wu Y."/>
            <person name="Scherer S.E."/>
            <person name="Worley K.C."/>
            <person name="Muzny D.M."/>
            <person name="Gibbs R."/>
        </authorList>
    </citation>
    <scope>NUCLEOTIDE SEQUENCE</scope>
    <source>
        <strain evidence="3">Brora</strain>
    </source>
</reference>
<feature type="domain" description="Splicing factor cactin central" evidence="1">
    <location>
        <begin position="7"/>
        <end position="65"/>
    </location>
</feature>
<dbReference type="HOGENOM" id="CLU_1596575_0_0_1"/>
<accession>T1IYC6</accession>
<dbReference type="GO" id="GO:0005681">
    <property type="term" value="C:spliceosomal complex"/>
    <property type="evidence" value="ECO:0007669"/>
    <property type="project" value="TreeGrafter"/>
</dbReference>
<dbReference type="STRING" id="126957.T1IYC6"/>
<proteinExistence type="predicted"/>
<dbReference type="Pfam" id="PF10312">
    <property type="entry name" value="Cactin_mid"/>
    <property type="match status" value="1"/>
</dbReference>
<dbReference type="EnsemblMetazoa" id="SMAR006236-RA">
    <property type="protein sequence ID" value="SMAR006236-PA"/>
    <property type="gene ID" value="SMAR006236"/>
</dbReference>
<evidence type="ECO:0000313" key="2">
    <source>
        <dbReference type="EnsemblMetazoa" id="SMAR006236-PA"/>
    </source>
</evidence>
<dbReference type="GO" id="GO:0005737">
    <property type="term" value="C:cytoplasm"/>
    <property type="evidence" value="ECO:0007669"/>
    <property type="project" value="TreeGrafter"/>
</dbReference>
<dbReference type="AlphaFoldDB" id="T1IYC6"/>
<dbReference type="GO" id="GO:0045292">
    <property type="term" value="P:mRNA cis splicing, via spliceosome"/>
    <property type="evidence" value="ECO:0007669"/>
    <property type="project" value="TreeGrafter"/>
</dbReference>
<dbReference type="Proteomes" id="UP000014500">
    <property type="component" value="Unassembled WGS sequence"/>
</dbReference>
<keyword evidence="3" id="KW-1185">Reference proteome</keyword>
<dbReference type="EMBL" id="AFFK01020258">
    <property type="status" value="NOT_ANNOTATED_CDS"/>
    <property type="molecule type" value="Genomic_DNA"/>
</dbReference>
<organism evidence="2 3">
    <name type="scientific">Strigamia maritima</name>
    <name type="common">European centipede</name>
    <name type="synonym">Geophilus maritimus</name>
    <dbReference type="NCBI Taxonomy" id="126957"/>
    <lineage>
        <taxon>Eukaryota</taxon>
        <taxon>Metazoa</taxon>
        <taxon>Ecdysozoa</taxon>
        <taxon>Arthropoda</taxon>
        <taxon>Myriapoda</taxon>
        <taxon>Chilopoda</taxon>
        <taxon>Pleurostigmophora</taxon>
        <taxon>Geophilomorpha</taxon>
        <taxon>Linotaeniidae</taxon>
        <taxon>Strigamia</taxon>
    </lineage>
</organism>
<evidence type="ECO:0000259" key="1">
    <source>
        <dbReference type="Pfam" id="PF10312"/>
    </source>
</evidence>
<sequence length="167" mass="19381">MGGNTVSERFKEWETREDDFQLEQAQLRLKIRIQDVRAKLIDLLAKYITIENEDLAVEMREPDQITSKIQSGGEGVNISYWESLLSQLKAQIFKVKLSDLRTKLMQLRHEQGVIKSIKTEEFLSDTENIVPVVDELDCEDGQYSLKLIHFRSLELGTFLVEPYDDSE</sequence>